<accession>A0AAD9GFA0</accession>
<evidence type="ECO:0000256" key="1">
    <source>
        <dbReference type="SAM" id="SignalP"/>
    </source>
</evidence>
<dbReference type="AlphaFoldDB" id="A0AAD9GFA0"/>
<comment type="caution">
    <text evidence="2">The sequence shown here is derived from an EMBL/GenBank/DDBJ whole genome shotgun (WGS) entry which is preliminary data.</text>
</comment>
<evidence type="ECO:0000313" key="3">
    <source>
        <dbReference type="Proteomes" id="UP001195914"/>
    </source>
</evidence>
<gene>
    <name evidence="2" type="ORF">X943_000085</name>
</gene>
<feature type="chain" id="PRO_5042251578" evidence="1">
    <location>
        <begin position="21"/>
        <end position="143"/>
    </location>
</feature>
<reference evidence="2" key="2">
    <citation type="submission" date="2021-05" db="EMBL/GenBank/DDBJ databases">
        <authorList>
            <person name="Pain A."/>
        </authorList>
    </citation>
    <scope>NUCLEOTIDE SEQUENCE</scope>
    <source>
        <strain evidence="2">1802A</strain>
    </source>
</reference>
<keyword evidence="3" id="KW-1185">Reference proteome</keyword>
<name>A0AAD9GFA0_BABDI</name>
<evidence type="ECO:0000313" key="2">
    <source>
        <dbReference type="EMBL" id="KAK1937201.1"/>
    </source>
</evidence>
<organism evidence="2 3">
    <name type="scientific">Babesia divergens</name>
    <dbReference type="NCBI Taxonomy" id="32595"/>
    <lineage>
        <taxon>Eukaryota</taxon>
        <taxon>Sar</taxon>
        <taxon>Alveolata</taxon>
        <taxon>Apicomplexa</taxon>
        <taxon>Aconoidasida</taxon>
        <taxon>Piroplasmida</taxon>
        <taxon>Babesiidae</taxon>
        <taxon>Babesia</taxon>
    </lineage>
</organism>
<feature type="signal peptide" evidence="1">
    <location>
        <begin position="1"/>
        <end position="20"/>
    </location>
</feature>
<reference evidence="2" key="1">
    <citation type="journal article" date="2014" name="Nucleic Acids Res.">
        <title>The evolutionary dynamics of variant antigen genes in Babesia reveal a history of genomic innovation underlying host-parasite interaction.</title>
        <authorList>
            <person name="Jackson A.P."/>
            <person name="Otto T.D."/>
            <person name="Darby A."/>
            <person name="Ramaprasad A."/>
            <person name="Xia D."/>
            <person name="Echaide I.E."/>
            <person name="Farber M."/>
            <person name="Gahlot S."/>
            <person name="Gamble J."/>
            <person name="Gupta D."/>
            <person name="Gupta Y."/>
            <person name="Jackson L."/>
            <person name="Malandrin L."/>
            <person name="Malas T.B."/>
            <person name="Moussa E."/>
            <person name="Nair M."/>
            <person name="Reid A.J."/>
            <person name="Sanders M."/>
            <person name="Sharma J."/>
            <person name="Tracey A."/>
            <person name="Quail M.A."/>
            <person name="Weir W."/>
            <person name="Wastling J.M."/>
            <person name="Hall N."/>
            <person name="Willadsen P."/>
            <person name="Lingelbach K."/>
            <person name="Shiels B."/>
            <person name="Tait A."/>
            <person name="Berriman M."/>
            <person name="Allred D.R."/>
            <person name="Pain A."/>
        </authorList>
    </citation>
    <scope>NUCLEOTIDE SEQUENCE</scope>
    <source>
        <strain evidence="2">1802A</strain>
    </source>
</reference>
<proteinExistence type="predicted"/>
<sequence>MHFMCYPCLLAAWLFQGIEATDNDTKKGLNIDVSFSGEFPVGRTSAASSVGGLLEVTRPVPYVEIKPNELESVNRIAEIALENESIRPGTVHALWLPHYAVMHDEYYRVMRELEELTPEEMISDLIAATNTLEALKAELGAEE</sequence>
<keyword evidence="1" id="KW-0732">Signal</keyword>
<protein>
    <submittedName>
        <fullName evidence="2">Uncharacterized protein</fullName>
    </submittedName>
</protein>
<dbReference type="Proteomes" id="UP001195914">
    <property type="component" value="Unassembled WGS sequence"/>
</dbReference>
<dbReference type="EMBL" id="JAHBMH010000033">
    <property type="protein sequence ID" value="KAK1937201.1"/>
    <property type="molecule type" value="Genomic_DNA"/>
</dbReference>